<evidence type="ECO:0000313" key="2">
    <source>
        <dbReference type="EMBL" id="KAK6338571.1"/>
    </source>
</evidence>
<keyword evidence="3" id="KW-1185">Reference proteome</keyword>
<feature type="region of interest" description="Disordered" evidence="1">
    <location>
        <begin position="1"/>
        <end position="23"/>
    </location>
</feature>
<feature type="compositionally biased region" description="Basic and acidic residues" evidence="1">
    <location>
        <begin position="1"/>
        <end position="11"/>
    </location>
</feature>
<name>A0AAV9UE69_9PEZI</name>
<dbReference type="EMBL" id="JAVHNS010000012">
    <property type="protein sequence ID" value="KAK6338571.1"/>
    <property type="molecule type" value="Genomic_DNA"/>
</dbReference>
<dbReference type="AlphaFoldDB" id="A0AAV9UE69"/>
<evidence type="ECO:0000256" key="1">
    <source>
        <dbReference type="SAM" id="MobiDB-lite"/>
    </source>
</evidence>
<sequence length="421" mass="48035">MQQPPRNKESSHPSSLKRAPVHPNLRDDFAVDEIQRQVGRRNPHSVLRDETPESLLPLLAYIIRLKSGSREVGDVALLREFSEFTKACRKTAKPVQAIQALPSQNAGRYSDLLSTFTEIVKDHRGSVDALQFIFSEELNVPESTDTEELIYTVIADLPFNLASWPGIWIALMQGFWGGIWQTTLFLIRLRDGKVLGKGVEWIPLKAKEIQWARWHIDRRASQEYSSSSSSSSSSAATPAQKHKSPEAHPDELPTQRPKLPGRSERPLGVYLRSPSPPREPKPSKIDNIVNSYARLPRLRYDKDADLREQLERQQRSEDEFNRKLRQHYSELKLRKKLGQLAVNDAGLLVDKTGTKSDLEKAFGRDETAEKIKRAGAVDELVALHKRVLEQDKEIEDGEFEEWARNLLEEADETTWYTSCEI</sequence>
<comment type="caution">
    <text evidence="2">The sequence shown here is derived from an EMBL/GenBank/DDBJ whole genome shotgun (WGS) entry which is preliminary data.</text>
</comment>
<feature type="region of interest" description="Disordered" evidence="1">
    <location>
        <begin position="223"/>
        <end position="288"/>
    </location>
</feature>
<reference evidence="2 3" key="1">
    <citation type="submission" date="2019-10" db="EMBL/GenBank/DDBJ databases">
        <authorList>
            <person name="Palmer J.M."/>
        </authorList>
    </citation>
    <scope>NUCLEOTIDE SEQUENCE [LARGE SCALE GENOMIC DNA]</scope>
    <source>
        <strain evidence="2 3">TWF730</strain>
    </source>
</reference>
<proteinExistence type="predicted"/>
<feature type="compositionally biased region" description="Basic and acidic residues" evidence="1">
    <location>
        <begin position="243"/>
        <end position="253"/>
    </location>
</feature>
<organism evidence="2 3">
    <name type="scientific">Orbilia blumenaviensis</name>
    <dbReference type="NCBI Taxonomy" id="1796055"/>
    <lineage>
        <taxon>Eukaryota</taxon>
        <taxon>Fungi</taxon>
        <taxon>Dikarya</taxon>
        <taxon>Ascomycota</taxon>
        <taxon>Pezizomycotina</taxon>
        <taxon>Orbiliomycetes</taxon>
        <taxon>Orbiliales</taxon>
        <taxon>Orbiliaceae</taxon>
        <taxon>Orbilia</taxon>
    </lineage>
</organism>
<protein>
    <submittedName>
        <fullName evidence="2">Uncharacterized protein</fullName>
    </submittedName>
</protein>
<feature type="compositionally biased region" description="Low complexity" evidence="1">
    <location>
        <begin position="225"/>
        <end position="234"/>
    </location>
</feature>
<evidence type="ECO:0000313" key="3">
    <source>
        <dbReference type="Proteomes" id="UP001373714"/>
    </source>
</evidence>
<accession>A0AAV9UE69</accession>
<dbReference type="Proteomes" id="UP001373714">
    <property type="component" value="Unassembled WGS sequence"/>
</dbReference>
<gene>
    <name evidence="2" type="ORF">TWF730_002634</name>
</gene>